<dbReference type="EMBL" id="BMAU01021387">
    <property type="protein sequence ID" value="GFY28802.1"/>
    <property type="molecule type" value="Genomic_DNA"/>
</dbReference>
<gene>
    <name evidence="1" type="primary">NCL1_48313</name>
    <name evidence="1" type="ORF">TNCV_4719381</name>
</gene>
<reference evidence="1" key="1">
    <citation type="submission" date="2020-08" db="EMBL/GenBank/DDBJ databases">
        <title>Multicomponent nature underlies the extraordinary mechanical properties of spider dragline silk.</title>
        <authorList>
            <person name="Kono N."/>
            <person name="Nakamura H."/>
            <person name="Mori M."/>
            <person name="Yoshida Y."/>
            <person name="Ohtoshi R."/>
            <person name="Malay A.D."/>
            <person name="Moran D.A.P."/>
            <person name="Tomita M."/>
            <person name="Numata K."/>
            <person name="Arakawa K."/>
        </authorList>
    </citation>
    <scope>NUCLEOTIDE SEQUENCE</scope>
</reference>
<proteinExistence type="predicted"/>
<evidence type="ECO:0000313" key="1">
    <source>
        <dbReference type="EMBL" id="GFY28802.1"/>
    </source>
</evidence>
<sequence>MIVCEDPVVNASIMFYSWCDGMGIHCLQYINTPSIDPWHHDSSLVCPWHPATTCVATHATAPRSHFSTRQCSISHGKGVTGLKLYCYYPFLAFPIPRFVSNQAYLGTFGTTSWVSHEFERARDKVTANMERNVLR</sequence>
<accession>A0A8X7BFT1</accession>
<comment type="caution">
    <text evidence="1">The sequence shown here is derived from an EMBL/GenBank/DDBJ whole genome shotgun (WGS) entry which is preliminary data.</text>
</comment>
<evidence type="ECO:0000313" key="2">
    <source>
        <dbReference type="Proteomes" id="UP000887159"/>
    </source>
</evidence>
<keyword evidence="2" id="KW-1185">Reference proteome</keyword>
<organism evidence="1 2">
    <name type="scientific">Trichonephila clavipes</name>
    <name type="common">Golden silk orbweaver</name>
    <name type="synonym">Nephila clavipes</name>
    <dbReference type="NCBI Taxonomy" id="2585209"/>
    <lineage>
        <taxon>Eukaryota</taxon>
        <taxon>Metazoa</taxon>
        <taxon>Ecdysozoa</taxon>
        <taxon>Arthropoda</taxon>
        <taxon>Chelicerata</taxon>
        <taxon>Arachnida</taxon>
        <taxon>Araneae</taxon>
        <taxon>Araneomorphae</taxon>
        <taxon>Entelegynae</taxon>
        <taxon>Araneoidea</taxon>
        <taxon>Nephilidae</taxon>
        <taxon>Trichonephila</taxon>
    </lineage>
</organism>
<name>A0A8X7BFT1_TRICX</name>
<protein>
    <submittedName>
        <fullName evidence="1">Uncharacterized protein</fullName>
    </submittedName>
</protein>
<dbReference type="Proteomes" id="UP000887159">
    <property type="component" value="Unassembled WGS sequence"/>
</dbReference>
<dbReference type="AlphaFoldDB" id="A0A8X7BFT1"/>